<dbReference type="InterPro" id="IPR013783">
    <property type="entry name" value="Ig-like_fold"/>
</dbReference>
<dbReference type="InterPro" id="IPR036179">
    <property type="entry name" value="Ig-like_dom_sf"/>
</dbReference>
<evidence type="ECO:0000313" key="5">
    <source>
        <dbReference type="EMBL" id="KAL1006502.1"/>
    </source>
</evidence>
<feature type="domain" description="Ig-like" evidence="4">
    <location>
        <begin position="130"/>
        <end position="217"/>
    </location>
</feature>
<dbReference type="InterPro" id="IPR055238">
    <property type="entry name" value="VEGFR1-3_N_Ig-like"/>
</dbReference>
<organism evidence="5 6">
    <name type="scientific">Umbra pygmaea</name>
    <name type="common">Eastern mudminnow</name>
    <dbReference type="NCBI Taxonomy" id="75934"/>
    <lineage>
        <taxon>Eukaryota</taxon>
        <taxon>Metazoa</taxon>
        <taxon>Chordata</taxon>
        <taxon>Craniata</taxon>
        <taxon>Vertebrata</taxon>
        <taxon>Euteleostomi</taxon>
        <taxon>Actinopterygii</taxon>
        <taxon>Neopterygii</taxon>
        <taxon>Teleostei</taxon>
        <taxon>Protacanthopterygii</taxon>
        <taxon>Esociformes</taxon>
        <taxon>Umbridae</taxon>
        <taxon>Umbra</taxon>
    </lineage>
</organism>
<dbReference type="FunFam" id="2.60.40.10:FF:000247">
    <property type="entry name" value="Vascular endothelial growth factor receptor 3"/>
    <property type="match status" value="1"/>
</dbReference>
<evidence type="ECO:0000313" key="6">
    <source>
        <dbReference type="Proteomes" id="UP001557470"/>
    </source>
</evidence>
<dbReference type="Proteomes" id="UP001557470">
    <property type="component" value="Unassembled WGS sequence"/>
</dbReference>
<dbReference type="EMBL" id="JAGEUA010000002">
    <property type="protein sequence ID" value="KAL1006502.1"/>
    <property type="molecule type" value="Genomic_DNA"/>
</dbReference>
<dbReference type="InterPro" id="IPR003599">
    <property type="entry name" value="Ig_sub"/>
</dbReference>
<proteinExistence type="predicted"/>
<gene>
    <name evidence="5" type="ORF">UPYG_G00073180</name>
</gene>
<dbReference type="SUPFAM" id="SSF48726">
    <property type="entry name" value="Immunoglobulin"/>
    <property type="match status" value="3"/>
</dbReference>
<dbReference type="Pfam" id="PF22854">
    <property type="entry name" value="VEGFR1-3_N_Ig-like"/>
    <property type="match status" value="1"/>
</dbReference>
<feature type="signal peptide" evidence="3">
    <location>
        <begin position="1"/>
        <end position="18"/>
    </location>
</feature>
<accession>A0ABD0XF96</accession>
<evidence type="ECO:0000256" key="2">
    <source>
        <dbReference type="ARBA" id="ARBA00019671"/>
    </source>
</evidence>
<dbReference type="InterPro" id="IPR042495">
    <property type="entry name" value="PDGFRL"/>
</dbReference>
<dbReference type="InterPro" id="IPR007110">
    <property type="entry name" value="Ig-like_dom"/>
</dbReference>
<evidence type="ECO:0000256" key="1">
    <source>
        <dbReference type="ARBA" id="ARBA00011360"/>
    </source>
</evidence>
<reference evidence="5 6" key="1">
    <citation type="submission" date="2024-06" db="EMBL/GenBank/DDBJ databases">
        <authorList>
            <person name="Pan Q."/>
            <person name="Wen M."/>
            <person name="Jouanno E."/>
            <person name="Zahm M."/>
            <person name="Klopp C."/>
            <person name="Cabau C."/>
            <person name="Louis A."/>
            <person name="Berthelot C."/>
            <person name="Parey E."/>
            <person name="Roest Crollius H."/>
            <person name="Montfort J."/>
            <person name="Robinson-Rechavi M."/>
            <person name="Bouchez O."/>
            <person name="Lampietro C."/>
            <person name="Lopez Roques C."/>
            <person name="Donnadieu C."/>
            <person name="Postlethwait J."/>
            <person name="Bobe J."/>
            <person name="Verreycken H."/>
            <person name="Guiguen Y."/>
        </authorList>
    </citation>
    <scope>NUCLEOTIDE SEQUENCE [LARGE SCALE GENOMIC DNA]</scope>
    <source>
        <strain evidence="5">Up_M1</strain>
        <tissue evidence="5">Testis</tissue>
    </source>
</reference>
<protein>
    <recommendedName>
        <fullName evidence="2">Platelet-derived growth factor receptor-like protein</fullName>
    </recommendedName>
</protein>
<dbReference type="PANTHER" id="PTHR15360:SF5">
    <property type="entry name" value="PLATELET-DERIVED GROWTH FACTOR RECEPTOR-LIKE PROTEIN"/>
    <property type="match status" value="1"/>
</dbReference>
<feature type="domain" description="Ig-like" evidence="4">
    <location>
        <begin position="242"/>
        <end position="324"/>
    </location>
</feature>
<keyword evidence="3" id="KW-0732">Signal</keyword>
<dbReference type="SMART" id="SM00409">
    <property type="entry name" value="IG"/>
    <property type="match status" value="3"/>
</dbReference>
<dbReference type="FunFam" id="2.60.40.10:FF:000606">
    <property type="entry name" value="Vascular endothelial growth factor receptor 1"/>
    <property type="match status" value="1"/>
</dbReference>
<evidence type="ECO:0000259" key="4">
    <source>
        <dbReference type="PROSITE" id="PS50835"/>
    </source>
</evidence>
<dbReference type="Pfam" id="PF21339">
    <property type="entry name" value="VEGFR-1-like_Ig-like"/>
    <property type="match status" value="1"/>
</dbReference>
<keyword evidence="6" id="KW-1185">Reference proteome</keyword>
<evidence type="ECO:0000256" key="3">
    <source>
        <dbReference type="SAM" id="SignalP"/>
    </source>
</evidence>
<feature type="chain" id="PRO_5044822398" description="Platelet-derived growth factor receptor-like protein" evidence="3">
    <location>
        <begin position="19"/>
        <end position="367"/>
    </location>
</feature>
<dbReference type="PRINTS" id="PR01832">
    <property type="entry name" value="VEGFRECEPTOR"/>
</dbReference>
<dbReference type="PIRSF" id="PIRSF000615">
    <property type="entry name" value="TyrPK_CSF1-R"/>
    <property type="match status" value="1"/>
</dbReference>
<dbReference type="PROSITE" id="PS50835">
    <property type="entry name" value="IG_LIKE"/>
    <property type="match status" value="2"/>
</dbReference>
<dbReference type="PANTHER" id="PTHR15360">
    <property type="entry name" value="PLATELET-DERIVED GROWTH FACTOR RECEPTOR LIKE"/>
    <property type="match status" value="1"/>
</dbReference>
<sequence>MIGYMFVVLLGFLGSALAKGKADREPKGKFSIPALDVKSGPIVLEANQTLTITCRGRWELSWALPSAMIGGQEKVKLEDSRCGKQRQHYCSQLTLSYAQAKHTGSYRCRYRHQSRKQNAVYIYIADSRRPFVEEEKSIPEVLYINEGKPLVFPCRVTNPDARVSLVKQYPDSHVLKPDQRNIVWNSRRGFIIRSPTLFYVGMFSCKTSLNGTTHSISYLTHRQVNKIRDMYLNISSPHEALQGERLTINCTVTAEWNSRVSFKWDYPSKANSSNIIYEEMLKSKTHLVFYSLLSIPKLHSSNKGLFICQVFSGPVKREVNASVKVYDRPFIRLKARHGVCCRGSCRTEVLPSISKTTGFSCPKSHLV</sequence>
<dbReference type="AlphaFoldDB" id="A0ABD0XF96"/>
<name>A0ABD0XF96_UMBPY</name>
<comment type="subunit">
    <text evidence="1">Forms a complex composed of PDGFRL, TNK2 and GRB2.</text>
</comment>
<dbReference type="Gene3D" id="2.60.40.10">
    <property type="entry name" value="Immunoglobulins"/>
    <property type="match status" value="3"/>
</dbReference>
<comment type="caution">
    <text evidence="5">The sequence shown here is derived from an EMBL/GenBank/DDBJ whole genome shotgun (WGS) entry which is preliminary data.</text>
</comment>